<dbReference type="InterPro" id="IPR046373">
    <property type="entry name" value="Acyl-CoA_Oxase/DH_mid-dom_sf"/>
</dbReference>
<evidence type="ECO:0000256" key="12">
    <source>
        <dbReference type="PIRNR" id="PIRNR000168"/>
    </source>
</evidence>
<dbReference type="InterPro" id="IPR012258">
    <property type="entry name" value="Acyl-CoA_oxidase"/>
</dbReference>
<dbReference type="GO" id="GO:0055088">
    <property type="term" value="P:lipid homeostasis"/>
    <property type="evidence" value="ECO:0007669"/>
    <property type="project" value="TreeGrafter"/>
</dbReference>
<dbReference type="InterPro" id="IPR037069">
    <property type="entry name" value="AcylCoA_DH/ox_N_sf"/>
</dbReference>
<evidence type="ECO:0000256" key="5">
    <source>
        <dbReference type="ARBA" id="ARBA00006288"/>
    </source>
</evidence>
<evidence type="ECO:0000256" key="13">
    <source>
        <dbReference type="PIRSR" id="PIRSR000168-1"/>
    </source>
</evidence>
<dbReference type="FunFam" id="1.20.140.10:FF:000005">
    <property type="entry name" value="Acyl-coenzyme A oxidase"/>
    <property type="match status" value="1"/>
</dbReference>
<gene>
    <name evidence="19" type="ORF">BCV72DRAFT_9640</name>
</gene>
<dbReference type="FunFam" id="1.20.140.10:FF:000013">
    <property type="entry name" value="Acyl-coenzyme A oxidase"/>
    <property type="match status" value="1"/>
</dbReference>
<dbReference type="OrthoDB" id="538336at2759"/>
<keyword evidence="6 12" id="KW-0285">Flavoprotein</keyword>
<evidence type="ECO:0000313" key="19">
    <source>
        <dbReference type="EMBL" id="ORE10715.1"/>
    </source>
</evidence>
<evidence type="ECO:0000256" key="4">
    <source>
        <dbReference type="ARBA" id="ARBA00004846"/>
    </source>
</evidence>
<evidence type="ECO:0000256" key="11">
    <source>
        <dbReference type="ARBA" id="ARBA00023140"/>
    </source>
</evidence>
<dbReference type="SUPFAM" id="SSF56645">
    <property type="entry name" value="Acyl-CoA dehydrogenase NM domain-like"/>
    <property type="match status" value="1"/>
</dbReference>
<dbReference type="Gene3D" id="1.20.140.10">
    <property type="entry name" value="Butyryl-CoA Dehydrogenase, subunit A, domain 3"/>
    <property type="match status" value="2"/>
</dbReference>
<comment type="catalytic activity">
    <reaction evidence="1">
        <text>a 2,3-saturated acyl-CoA + O2 = a (2E)-enoyl-CoA + H2O2</text>
        <dbReference type="Rhea" id="RHEA:38959"/>
        <dbReference type="ChEBI" id="CHEBI:15379"/>
        <dbReference type="ChEBI" id="CHEBI:16240"/>
        <dbReference type="ChEBI" id="CHEBI:58856"/>
        <dbReference type="ChEBI" id="CHEBI:65111"/>
        <dbReference type="EC" id="1.3.3.6"/>
    </reaction>
</comment>
<evidence type="ECO:0000256" key="8">
    <source>
        <dbReference type="ARBA" id="ARBA00022832"/>
    </source>
</evidence>
<feature type="binding site" evidence="14">
    <location>
        <position position="151"/>
    </location>
    <ligand>
        <name>FAD</name>
        <dbReference type="ChEBI" id="CHEBI:57692"/>
    </ligand>
</feature>
<accession>A0A1X0RF86</accession>
<dbReference type="GO" id="GO:0005777">
    <property type="term" value="C:peroxisome"/>
    <property type="evidence" value="ECO:0007669"/>
    <property type="project" value="UniProtKB-SubCell"/>
</dbReference>
<dbReference type="InterPro" id="IPR006091">
    <property type="entry name" value="Acyl-CoA_Oxase/DH_mid-dom"/>
</dbReference>
<dbReference type="GO" id="GO:0033540">
    <property type="term" value="P:fatty acid beta-oxidation using acyl-CoA oxidase"/>
    <property type="evidence" value="ECO:0007669"/>
    <property type="project" value="UniProtKB-UniPathway"/>
</dbReference>
<dbReference type="VEuPathDB" id="FungiDB:BCV72DRAFT_9640"/>
<evidence type="ECO:0000256" key="1">
    <source>
        <dbReference type="ARBA" id="ARBA00001201"/>
    </source>
</evidence>
<feature type="domain" description="Acyl-coenzyme A oxidase N-terminal" evidence="17">
    <location>
        <begin position="30"/>
        <end position="145"/>
    </location>
</feature>
<proteinExistence type="inferred from homology"/>
<dbReference type="Gene3D" id="2.40.110.10">
    <property type="entry name" value="Butyryl-CoA Dehydrogenase, subunit A, domain 2"/>
    <property type="match status" value="1"/>
</dbReference>
<evidence type="ECO:0000259" key="17">
    <source>
        <dbReference type="Pfam" id="PF14749"/>
    </source>
</evidence>
<dbReference type="AlphaFoldDB" id="A0A1X0RF86"/>
<feature type="binding site" evidence="14">
    <location>
        <position position="190"/>
    </location>
    <ligand>
        <name>FAD</name>
        <dbReference type="ChEBI" id="CHEBI:57692"/>
    </ligand>
</feature>
<keyword evidence="9" id="KW-0560">Oxidoreductase</keyword>
<dbReference type="GO" id="GO:0005504">
    <property type="term" value="F:fatty acid binding"/>
    <property type="evidence" value="ECO:0007669"/>
    <property type="project" value="TreeGrafter"/>
</dbReference>
<organism evidence="19">
    <name type="scientific">Rhizopus microsporus var. microsporus</name>
    <dbReference type="NCBI Taxonomy" id="86635"/>
    <lineage>
        <taxon>Eukaryota</taxon>
        <taxon>Fungi</taxon>
        <taxon>Fungi incertae sedis</taxon>
        <taxon>Mucoromycota</taxon>
        <taxon>Mucoromycotina</taxon>
        <taxon>Mucoromycetes</taxon>
        <taxon>Mucorales</taxon>
        <taxon>Mucorineae</taxon>
        <taxon>Rhizopodaceae</taxon>
        <taxon>Rhizopus</taxon>
    </lineage>
</organism>
<sequence length="696" mass="78315">MPIKFPKHLKPIEPQGASILEKERQNATFNTEDLMEFIFGKDYITKRNRILGILQNDPVLGDKSHRYYNGRDVRFKKSLAAAKRFVELQRIHNWTDEEYGIADFLFDESTAFRLHRSMFMPTIANQGTEEQKKLFLEPALKYEIIGCYAQTELGHGSNVRGLETTATYHPETETFVLNSPTLTASKWWIGGLGVAANYAVVMARLISNGKDYGPHPFVVQIRNLENHEPLKGITVGDIGPKFGFNTVDNGFILFDNVHVPHISMLARYSRIDKKTGEYINPPNSKLAYGTMVFVRANIVLESRLVLARAATVAVRYSAIRIQGSDAANPKKVTNSKGESVVVETPVLDYTMQQYRLFPIIAQAYACHFTGQQMHRMYNKNQERMAQGDFSYLADLHASSSGLKSLTTTLAVAAIEECRRACGGHGYSLFSGLGQFYQDYLPKATWEGDNYLLTQQTARYLFKTMRQLRAGRIDGKESFSSGYISEYLSNTTVRCSFSYLEELDNPEALLSAFKFRAAFLVDKAVHALDAEGASWNDMLVEIYRVSRAHCQLLLATNFIQAVFGTSLQANANTARVLQQIAILFCLSTIEQEAADFLSSGYLSPEQSLMVKQRLVQVLKLVRPNAVALVDAFGFPDYLLNSALGEKDGHVYEKMTEMAEREPLNQNTVADGYEEFIQPLIHKGKKNWKVDQDGVAKL</sequence>
<dbReference type="PIRSF" id="PIRSF000168">
    <property type="entry name" value="Acyl-CoA_oxidase"/>
    <property type="match status" value="1"/>
</dbReference>
<feature type="active site" description="Proton acceptor" evidence="13">
    <location>
        <position position="446"/>
    </location>
</feature>
<dbReference type="SUPFAM" id="SSF47203">
    <property type="entry name" value="Acyl-CoA dehydrogenase C-terminal domain-like"/>
    <property type="match status" value="2"/>
</dbReference>
<name>A0A1X0RF86_RHIZD</name>
<dbReference type="Pfam" id="PF22924">
    <property type="entry name" value="ACOX_C_alpha1"/>
    <property type="match status" value="1"/>
</dbReference>
<dbReference type="InterPro" id="IPR036250">
    <property type="entry name" value="AcylCo_DH-like_C"/>
</dbReference>
<comment type="pathway">
    <text evidence="4">Lipid metabolism; peroxisomal fatty acid beta-oxidation.</text>
</comment>
<evidence type="ECO:0000256" key="10">
    <source>
        <dbReference type="ARBA" id="ARBA00023098"/>
    </source>
</evidence>
<evidence type="ECO:0000259" key="18">
    <source>
        <dbReference type="Pfam" id="PF22924"/>
    </source>
</evidence>
<reference evidence="19" key="1">
    <citation type="journal article" date="2016" name="Proc. Natl. Acad. Sci. U.S.A.">
        <title>Lipid metabolic changes in an early divergent fungus govern the establishment of a mutualistic symbiosis with endobacteria.</title>
        <authorList>
            <person name="Lastovetsky O.A."/>
            <person name="Gaspar M.L."/>
            <person name="Mondo S.J."/>
            <person name="LaButti K.M."/>
            <person name="Sandor L."/>
            <person name="Grigoriev I.V."/>
            <person name="Henry S.A."/>
            <person name="Pawlowska T.E."/>
        </authorList>
    </citation>
    <scope>NUCLEOTIDE SEQUENCE [LARGE SCALE GENOMIC DNA]</scope>
    <source>
        <strain evidence="19">ATCC 52814</strain>
    </source>
</reference>
<keyword evidence="7 12" id="KW-0274">FAD</keyword>
<evidence type="ECO:0000256" key="2">
    <source>
        <dbReference type="ARBA" id="ARBA00001974"/>
    </source>
</evidence>
<dbReference type="FunFam" id="2.40.110.10:FF:000003">
    <property type="entry name" value="Acyl-coenzyme A oxidase"/>
    <property type="match status" value="1"/>
</dbReference>
<protein>
    <recommendedName>
        <fullName evidence="12">Acyl-coenzyme A oxidase</fullName>
    </recommendedName>
</protein>
<dbReference type="Pfam" id="PF01756">
    <property type="entry name" value="ACOX"/>
    <property type="match status" value="1"/>
</dbReference>
<dbReference type="UniPathway" id="UPA00661"/>
<dbReference type="Proteomes" id="UP000242414">
    <property type="component" value="Unassembled WGS sequence"/>
</dbReference>
<keyword evidence="8" id="KW-0276">Fatty acid metabolism</keyword>
<comment type="similarity">
    <text evidence="5 12">Belongs to the acyl-CoA oxidase family.</text>
</comment>
<keyword evidence="11" id="KW-0576">Peroxisome</keyword>
<dbReference type="PANTHER" id="PTHR10909:SF250">
    <property type="entry name" value="PEROXISOMAL ACYL-COENZYME A OXIDASE 1"/>
    <property type="match status" value="1"/>
</dbReference>
<dbReference type="InterPro" id="IPR029320">
    <property type="entry name" value="Acyl-CoA_ox_N"/>
</dbReference>
<evidence type="ECO:0000256" key="14">
    <source>
        <dbReference type="PIRSR" id="PIRSR000168-2"/>
    </source>
</evidence>
<evidence type="ECO:0000259" key="15">
    <source>
        <dbReference type="Pfam" id="PF01756"/>
    </source>
</evidence>
<dbReference type="PANTHER" id="PTHR10909">
    <property type="entry name" value="ELECTRON TRANSPORT OXIDOREDUCTASE"/>
    <property type="match status" value="1"/>
</dbReference>
<dbReference type="GO" id="GO:0071949">
    <property type="term" value="F:FAD binding"/>
    <property type="evidence" value="ECO:0007669"/>
    <property type="project" value="InterPro"/>
</dbReference>
<feature type="domain" description="Acyl-CoA oxidase C-terminal" evidence="15">
    <location>
        <begin position="504"/>
        <end position="679"/>
    </location>
</feature>
<dbReference type="Gene3D" id="1.10.540.10">
    <property type="entry name" value="Acyl-CoA dehydrogenase/oxidase, N-terminal domain"/>
    <property type="match status" value="1"/>
</dbReference>
<dbReference type="GO" id="GO:0003997">
    <property type="term" value="F:acyl-CoA oxidase activity"/>
    <property type="evidence" value="ECO:0007669"/>
    <property type="project" value="UniProtKB-EC"/>
</dbReference>
<comment type="subcellular location">
    <subcellularLocation>
        <location evidence="3">Peroxisome</location>
    </subcellularLocation>
</comment>
<evidence type="ECO:0000256" key="3">
    <source>
        <dbReference type="ARBA" id="ARBA00004275"/>
    </source>
</evidence>
<evidence type="ECO:0000256" key="6">
    <source>
        <dbReference type="ARBA" id="ARBA00022630"/>
    </source>
</evidence>
<dbReference type="InterPro" id="IPR009100">
    <property type="entry name" value="AcylCoA_DH/oxidase_NM_dom_sf"/>
</dbReference>
<feature type="domain" description="Acyl-CoA oxidase/dehydrogenase middle" evidence="16">
    <location>
        <begin position="147"/>
        <end position="257"/>
    </location>
</feature>
<evidence type="ECO:0000259" key="16">
    <source>
        <dbReference type="Pfam" id="PF02770"/>
    </source>
</evidence>
<dbReference type="Pfam" id="PF14749">
    <property type="entry name" value="Acyl-CoA_ox_N"/>
    <property type="match status" value="1"/>
</dbReference>
<evidence type="ECO:0000256" key="9">
    <source>
        <dbReference type="ARBA" id="ARBA00023002"/>
    </source>
</evidence>
<evidence type="ECO:0000256" key="7">
    <source>
        <dbReference type="ARBA" id="ARBA00022827"/>
    </source>
</evidence>
<dbReference type="EMBL" id="KV921863">
    <property type="protein sequence ID" value="ORE10715.1"/>
    <property type="molecule type" value="Genomic_DNA"/>
</dbReference>
<keyword evidence="10" id="KW-0443">Lipid metabolism</keyword>
<dbReference type="InterPro" id="IPR002655">
    <property type="entry name" value="Acyl-CoA_oxidase_C"/>
</dbReference>
<dbReference type="InterPro" id="IPR055060">
    <property type="entry name" value="ACOX_C_alpha1"/>
</dbReference>
<dbReference type="Pfam" id="PF02770">
    <property type="entry name" value="Acyl-CoA_dh_M"/>
    <property type="match status" value="1"/>
</dbReference>
<comment type="cofactor">
    <cofactor evidence="2">
        <name>FAD</name>
        <dbReference type="ChEBI" id="CHEBI:57692"/>
    </cofactor>
</comment>
<feature type="domain" description="Acyl-CoA oxidase C-alpha1" evidence="18">
    <location>
        <begin position="288"/>
        <end position="460"/>
    </location>
</feature>